<sequence length="47" mass="5470">MADQTASQTREEKIKEALLMPLYDRSKENYYSENFSEAIKDANQALK</sequence>
<dbReference type="AlphaFoldDB" id="A0AAE1K797"/>
<evidence type="ECO:0000313" key="1">
    <source>
        <dbReference type="EMBL" id="KAK4265985.1"/>
    </source>
</evidence>
<comment type="caution">
    <text evidence="1">The sequence shown here is derived from an EMBL/GenBank/DDBJ whole genome shotgun (WGS) entry which is preliminary data.</text>
</comment>
<name>A0AAE1K797_9FABA</name>
<dbReference type="Proteomes" id="UP001293593">
    <property type="component" value="Unassembled WGS sequence"/>
</dbReference>
<keyword evidence="2" id="KW-1185">Reference proteome</keyword>
<organism evidence="1 2">
    <name type="scientific">Acacia crassicarpa</name>
    <name type="common">northern wattle</name>
    <dbReference type="NCBI Taxonomy" id="499986"/>
    <lineage>
        <taxon>Eukaryota</taxon>
        <taxon>Viridiplantae</taxon>
        <taxon>Streptophyta</taxon>
        <taxon>Embryophyta</taxon>
        <taxon>Tracheophyta</taxon>
        <taxon>Spermatophyta</taxon>
        <taxon>Magnoliopsida</taxon>
        <taxon>eudicotyledons</taxon>
        <taxon>Gunneridae</taxon>
        <taxon>Pentapetalae</taxon>
        <taxon>rosids</taxon>
        <taxon>fabids</taxon>
        <taxon>Fabales</taxon>
        <taxon>Fabaceae</taxon>
        <taxon>Caesalpinioideae</taxon>
        <taxon>mimosoid clade</taxon>
        <taxon>Acacieae</taxon>
        <taxon>Acacia</taxon>
    </lineage>
</organism>
<reference evidence="1" key="1">
    <citation type="submission" date="2023-10" db="EMBL/GenBank/DDBJ databases">
        <title>Chromosome-level genome of the transformable northern wattle, Acacia crassicarpa.</title>
        <authorList>
            <person name="Massaro I."/>
            <person name="Sinha N.R."/>
            <person name="Poethig S."/>
            <person name="Leichty A.R."/>
        </authorList>
    </citation>
    <scope>NUCLEOTIDE SEQUENCE</scope>
    <source>
        <strain evidence="1">Acra3RX</strain>
        <tissue evidence="1">Leaf</tissue>
    </source>
</reference>
<accession>A0AAE1K797</accession>
<dbReference type="EMBL" id="JAWXYG010000008">
    <property type="protein sequence ID" value="KAK4265985.1"/>
    <property type="molecule type" value="Genomic_DNA"/>
</dbReference>
<evidence type="ECO:0000313" key="2">
    <source>
        <dbReference type="Proteomes" id="UP001293593"/>
    </source>
</evidence>
<protein>
    <submittedName>
        <fullName evidence="1">Uncharacterized protein</fullName>
    </submittedName>
</protein>
<proteinExistence type="predicted"/>
<gene>
    <name evidence="1" type="ORF">QN277_026963</name>
</gene>